<sequence length="241" mass="27966">MVVIVHSVLMEKLQKHPDENLMGFNENKIGSKRKVGRPRNKMKKLDDLGKQTEENVKNCGENLMGFNGNKIGSKRKVGRPRNKMKKLDDLGKQTEENVKNCGENLVNVVQQDQRRVLDLDEIVRDYMKKISELRAKNIEDICFISSDDDDDDDDDDESIGHEQNVDKDKGQEHEEYIQREAPLRKRYKKSAMEKDDEENLETRRKVQNKMRKEVKMEVQEVQLVGVLMLGGAVTDDEIVCY</sequence>
<reference evidence="2" key="1">
    <citation type="submission" date="2023-02" db="EMBL/GenBank/DDBJ databases">
        <title>Genome of toxic invasive species Heracleum sosnowskyi carries increased number of genes despite the absence of recent whole-genome duplications.</title>
        <authorList>
            <person name="Schelkunov M."/>
            <person name="Shtratnikova V."/>
            <person name="Makarenko M."/>
            <person name="Klepikova A."/>
            <person name="Omelchenko D."/>
            <person name="Novikova G."/>
            <person name="Obukhova E."/>
            <person name="Bogdanov V."/>
            <person name="Penin A."/>
            <person name="Logacheva M."/>
        </authorList>
    </citation>
    <scope>NUCLEOTIDE SEQUENCE</scope>
    <source>
        <strain evidence="2">Hsosn_3</strain>
        <tissue evidence="2">Leaf</tissue>
    </source>
</reference>
<dbReference type="Proteomes" id="UP001237642">
    <property type="component" value="Unassembled WGS sequence"/>
</dbReference>
<feature type="compositionally biased region" description="Basic and acidic residues" evidence="1">
    <location>
        <begin position="158"/>
        <end position="183"/>
    </location>
</feature>
<reference evidence="2" key="2">
    <citation type="submission" date="2023-05" db="EMBL/GenBank/DDBJ databases">
        <authorList>
            <person name="Schelkunov M.I."/>
        </authorList>
    </citation>
    <scope>NUCLEOTIDE SEQUENCE</scope>
    <source>
        <strain evidence="2">Hsosn_3</strain>
        <tissue evidence="2">Leaf</tissue>
    </source>
</reference>
<comment type="caution">
    <text evidence="2">The sequence shown here is derived from an EMBL/GenBank/DDBJ whole genome shotgun (WGS) entry which is preliminary data.</text>
</comment>
<keyword evidence="3" id="KW-1185">Reference proteome</keyword>
<feature type="region of interest" description="Disordered" evidence="1">
    <location>
        <begin position="144"/>
        <end position="209"/>
    </location>
</feature>
<dbReference type="AlphaFoldDB" id="A0AAD8MD46"/>
<evidence type="ECO:0000313" key="2">
    <source>
        <dbReference type="EMBL" id="KAK1369211.1"/>
    </source>
</evidence>
<gene>
    <name evidence="2" type="ORF">POM88_035303</name>
</gene>
<protein>
    <submittedName>
        <fullName evidence="2">Uncharacterized protein</fullName>
    </submittedName>
</protein>
<evidence type="ECO:0000256" key="1">
    <source>
        <dbReference type="SAM" id="MobiDB-lite"/>
    </source>
</evidence>
<name>A0AAD8MD46_9APIA</name>
<proteinExistence type="predicted"/>
<organism evidence="2 3">
    <name type="scientific">Heracleum sosnowskyi</name>
    <dbReference type="NCBI Taxonomy" id="360622"/>
    <lineage>
        <taxon>Eukaryota</taxon>
        <taxon>Viridiplantae</taxon>
        <taxon>Streptophyta</taxon>
        <taxon>Embryophyta</taxon>
        <taxon>Tracheophyta</taxon>
        <taxon>Spermatophyta</taxon>
        <taxon>Magnoliopsida</taxon>
        <taxon>eudicotyledons</taxon>
        <taxon>Gunneridae</taxon>
        <taxon>Pentapetalae</taxon>
        <taxon>asterids</taxon>
        <taxon>campanulids</taxon>
        <taxon>Apiales</taxon>
        <taxon>Apiaceae</taxon>
        <taxon>Apioideae</taxon>
        <taxon>apioid superclade</taxon>
        <taxon>Tordylieae</taxon>
        <taxon>Tordyliinae</taxon>
        <taxon>Heracleum</taxon>
    </lineage>
</organism>
<evidence type="ECO:0000313" key="3">
    <source>
        <dbReference type="Proteomes" id="UP001237642"/>
    </source>
</evidence>
<dbReference type="EMBL" id="JAUIZM010000008">
    <property type="protein sequence ID" value="KAK1369211.1"/>
    <property type="molecule type" value="Genomic_DNA"/>
</dbReference>
<feature type="compositionally biased region" description="Basic and acidic residues" evidence="1">
    <location>
        <begin position="200"/>
        <end position="209"/>
    </location>
</feature>
<feature type="compositionally biased region" description="Acidic residues" evidence="1">
    <location>
        <begin position="146"/>
        <end position="157"/>
    </location>
</feature>
<accession>A0AAD8MD46</accession>